<evidence type="ECO:0000256" key="8">
    <source>
        <dbReference type="ARBA" id="ARBA00023012"/>
    </source>
</evidence>
<accession>A0ABW9KLC0</accession>
<keyword evidence="8" id="KW-0902">Two-component regulatory system</keyword>
<evidence type="ECO:0000256" key="7">
    <source>
        <dbReference type="ARBA" id="ARBA00022840"/>
    </source>
</evidence>
<gene>
    <name evidence="14" type="ORF">ACK2TP_08890</name>
</gene>
<dbReference type="InterPro" id="IPR036890">
    <property type="entry name" value="HATPase_C_sf"/>
</dbReference>
<dbReference type="Gene3D" id="3.30.450.20">
    <property type="entry name" value="PAS domain"/>
    <property type="match status" value="1"/>
</dbReference>
<keyword evidence="10" id="KW-0472">Membrane</keyword>
<dbReference type="Pfam" id="PF00989">
    <property type="entry name" value="PAS"/>
    <property type="match status" value="1"/>
</dbReference>
<protein>
    <recommendedName>
        <fullName evidence="2">histidine kinase</fullName>
        <ecNumber evidence="2">2.7.13.3</ecNumber>
    </recommendedName>
</protein>
<evidence type="ECO:0000256" key="3">
    <source>
        <dbReference type="ARBA" id="ARBA00022553"/>
    </source>
</evidence>
<organism evidence="14 15">
    <name type="scientific">Terriglobus aquaticus</name>
    <dbReference type="NCBI Taxonomy" id="940139"/>
    <lineage>
        <taxon>Bacteria</taxon>
        <taxon>Pseudomonadati</taxon>
        <taxon>Acidobacteriota</taxon>
        <taxon>Terriglobia</taxon>
        <taxon>Terriglobales</taxon>
        <taxon>Acidobacteriaceae</taxon>
        <taxon>Terriglobus</taxon>
    </lineage>
</organism>
<dbReference type="CDD" id="cd00130">
    <property type="entry name" value="PAS"/>
    <property type="match status" value="1"/>
</dbReference>
<dbReference type="Pfam" id="PF13185">
    <property type="entry name" value="GAF_2"/>
    <property type="match status" value="1"/>
</dbReference>
<feature type="transmembrane region" description="Helical" evidence="10">
    <location>
        <begin position="127"/>
        <end position="144"/>
    </location>
</feature>
<dbReference type="Pfam" id="PF02518">
    <property type="entry name" value="HATPase_c"/>
    <property type="match status" value="1"/>
</dbReference>
<dbReference type="Proteomes" id="UP001634747">
    <property type="component" value="Unassembled WGS sequence"/>
</dbReference>
<comment type="catalytic activity">
    <reaction evidence="1">
        <text>ATP + protein L-histidine = ADP + protein N-phospho-L-histidine.</text>
        <dbReference type="EC" id="2.7.13.3"/>
    </reaction>
</comment>
<evidence type="ECO:0000259" key="13">
    <source>
        <dbReference type="PROSITE" id="PS50113"/>
    </source>
</evidence>
<evidence type="ECO:0000259" key="12">
    <source>
        <dbReference type="PROSITE" id="PS50112"/>
    </source>
</evidence>
<evidence type="ECO:0000259" key="11">
    <source>
        <dbReference type="PROSITE" id="PS50109"/>
    </source>
</evidence>
<evidence type="ECO:0000313" key="15">
    <source>
        <dbReference type="Proteomes" id="UP001634747"/>
    </source>
</evidence>
<dbReference type="InterPro" id="IPR029016">
    <property type="entry name" value="GAF-like_dom_sf"/>
</dbReference>
<keyword evidence="10" id="KW-0812">Transmembrane</keyword>
<feature type="transmembrane region" description="Helical" evidence="10">
    <location>
        <begin position="151"/>
        <end position="168"/>
    </location>
</feature>
<dbReference type="EC" id="2.7.13.3" evidence="2"/>
<dbReference type="Pfam" id="PF00512">
    <property type="entry name" value="HisKA"/>
    <property type="match status" value="1"/>
</dbReference>
<dbReference type="SUPFAM" id="SSF55781">
    <property type="entry name" value="GAF domain-like"/>
    <property type="match status" value="1"/>
</dbReference>
<keyword evidence="10" id="KW-1133">Transmembrane helix</keyword>
<dbReference type="RefSeq" id="WP_263412617.1">
    <property type="nucleotide sequence ID" value="NZ_BAABBH010000001.1"/>
</dbReference>
<dbReference type="InterPro" id="IPR005467">
    <property type="entry name" value="His_kinase_dom"/>
</dbReference>
<evidence type="ECO:0000256" key="1">
    <source>
        <dbReference type="ARBA" id="ARBA00000085"/>
    </source>
</evidence>
<dbReference type="EMBL" id="JBJYXY010000001">
    <property type="protein sequence ID" value="MFN2975877.1"/>
    <property type="molecule type" value="Genomic_DNA"/>
</dbReference>
<feature type="domain" description="PAC" evidence="13">
    <location>
        <begin position="677"/>
        <end position="729"/>
    </location>
</feature>
<feature type="transmembrane region" description="Helical" evidence="10">
    <location>
        <begin position="348"/>
        <end position="368"/>
    </location>
</feature>
<evidence type="ECO:0000256" key="5">
    <source>
        <dbReference type="ARBA" id="ARBA00022741"/>
    </source>
</evidence>
<keyword evidence="6" id="KW-0418">Kinase</keyword>
<dbReference type="SMART" id="SM00387">
    <property type="entry name" value="HATPase_c"/>
    <property type="match status" value="1"/>
</dbReference>
<keyword evidence="4" id="KW-0808">Transferase</keyword>
<dbReference type="InterPro" id="IPR000014">
    <property type="entry name" value="PAS"/>
</dbReference>
<feature type="transmembrane region" description="Helical" evidence="10">
    <location>
        <begin position="290"/>
        <end position="311"/>
    </location>
</feature>
<dbReference type="InterPro" id="IPR003018">
    <property type="entry name" value="GAF"/>
</dbReference>
<dbReference type="InterPro" id="IPR000700">
    <property type="entry name" value="PAS-assoc_C"/>
</dbReference>
<evidence type="ECO:0000256" key="9">
    <source>
        <dbReference type="SAM" id="MobiDB-lite"/>
    </source>
</evidence>
<dbReference type="InterPro" id="IPR013767">
    <property type="entry name" value="PAS_fold"/>
</dbReference>
<dbReference type="PROSITE" id="PS50113">
    <property type="entry name" value="PAC"/>
    <property type="match status" value="1"/>
</dbReference>
<dbReference type="SUPFAM" id="SSF50156">
    <property type="entry name" value="PDZ domain-like"/>
    <property type="match status" value="1"/>
</dbReference>
<dbReference type="SMART" id="SM00091">
    <property type="entry name" value="PAS"/>
    <property type="match status" value="1"/>
</dbReference>
<dbReference type="Gene3D" id="3.30.565.10">
    <property type="entry name" value="Histidine kinase-like ATPase, C-terminal domain"/>
    <property type="match status" value="1"/>
</dbReference>
<feature type="transmembrane region" description="Helical" evidence="10">
    <location>
        <begin position="214"/>
        <end position="232"/>
    </location>
</feature>
<evidence type="ECO:0000256" key="4">
    <source>
        <dbReference type="ARBA" id="ARBA00022679"/>
    </source>
</evidence>
<keyword evidence="3" id="KW-0597">Phosphoprotein</keyword>
<sequence>MDRAAQNRILAIVLAVATLVICVLGALNYVRESGYDVPTDGVWWMEVDGGLRADRVPADSPAQREGVRTGDLLVAANSRPTPTVAPLMREMARSGVYGSISYTLQRGGQQFGLKVILEPTDRTRNQGLRLIALVYLAIGLYVLFRRWTAPKATHFYVFCLVSGVFYAFKSVGQFDGLDWTFFWGNAVAAALQPALFLHFAITFGQARISALRRLGAVLLYIPGIALIALKVWAMQELVATQRLQHRLDQIDVGYQALYYVIAAIVFWQRYRATNAALERQQLKWLSRGTLLSVVPFTTVYAIPFLLSWPIFPAAAKLATFALIFLPLTFAWAIVRYRLMDTDLIFKRGVTYTLATAALVGVYFAIVGISAEVVHARLPNLRIWGLLAAIIATALIFEPIKAAIQARVDRVFDQKRFDYRETLIEFSRGLSSQTDPETLARTIVDRLSQALLVERVALFIAPAASQQAGAGAPVDTFRLAASHGFSPDALAALPHQTSAASFLQFGSLNTQGHLFFENAAQLPHLSEDDQRLSRQLDLNYYLPCRIGEADRPARTIAVIGLGRTREGDFLSSEDMELLESLAGYIGIAIQNAQLFASLEVQRAEFERLKEFNENIVESIKVGIFALDLDDRVESWNAEMEVMYAMSRAEALGRHISEIFPAEFVAEFEHLHRQTGTHHLSKVKLPLRTGEVRTANLAIAPLLTRDFVSVGSIVLVEDITERTQLESQLTQAEKLSSIGLLAAGVAHEVNTPLAVISSYAQMLQKQARGDDPTAQRLRPVLEKITQQTFRASEIVNGLLNFSRATGSEMIALDLNAVARETLTLLDHQLRTARLQVHTALAEPLPRIRGSHGKLQQVVLNLVLNAKDAMIENGGTDLFVSTETAGDDIVLTVRDTGGGIAPEHLHRIYDPFFTTKNTPKPGQHKGTGLGLAVSYGIVQEHGGRIQVESEVGQGTAFRLVLPILRPAGSRDDSGDVQRTSMQTFETDDVSAGAVHA</sequence>
<keyword evidence="15" id="KW-1185">Reference proteome</keyword>
<proteinExistence type="predicted"/>
<dbReference type="NCBIfam" id="TIGR00229">
    <property type="entry name" value="sensory_box"/>
    <property type="match status" value="1"/>
</dbReference>
<evidence type="ECO:0000256" key="2">
    <source>
        <dbReference type="ARBA" id="ARBA00012438"/>
    </source>
</evidence>
<feature type="transmembrane region" description="Helical" evidence="10">
    <location>
        <begin position="317"/>
        <end position="336"/>
    </location>
</feature>
<dbReference type="InterPro" id="IPR035965">
    <property type="entry name" value="PAS-like_dom_sf"/>
</dbReference>
<keyword evidence="7 14" id="KW-0067">ATP-binding</keyword>
<dbReference type="PRINTS" id="PR00344">
    <property type="entry name" value="BCTRLSENSOR"/>
</dbReference>
<feature type="region of interest" description="Disordered" evidence="9">
    <location>
        <begin position="965"/>
        <end position="993"/>
    </location>
</feature>
<dbReference type="InterPro" id="IPR003661">
    <property type="entry name" value="HisK_dim/P_dom"/>
</dbReference>
<dbReference type="CDD" id="cd00082">
    <property type="entry name" value="HisKA"/>
    <property type="match status" value="1"/>
</dbReference>
<comment type="caution">
    <text evidence="14">The sequence shown here is derived from an EMBL/GenBank/DDBJ whole genome shotgun (WGS) entry which is preliminary data.</text>
</comment>
<feature type="domain" description="PAS" evidence="12">
    <location>
        <begin position="607"/>
        <end position="661"/>
    </location>
</feature>
<dbReference type="InterPro" id="IPR004358">
    <property type="entry name" value="Sig_transdc_His_kin-like_C"/>
</dbReference>
<keyword evidence="5" id="KW-0547">Nucleotide-binding</keyword>
<dbReference type="SMART" id="SM00065">
    <property type="entry name" value="GAF"/>
    <property type="match status" value="1"/>
</dbReference>
<dbReference type="SMART" id="SM00388">
    <property type="entry name" value="HisKA"/>
    <property type="match status" value="1"/>
</dbReference>
<feature type="transmembrane region" description="Helical" evidence="10">
    <location>
        <begin position="252"/>
        <end position="270"/>
    </location>
</feature>
<evidence type="ECO:0000313" key="14">
    <source>
        <dbReference type="EMBL" id="MFN2975877.1"/>
    </source>
</evidence>
<reference evidence="14 15" key="1">
    <citation type="submission" date="2024-12" db="EMBL/GenBank/DDBJ databases">
        <authorList>
            <person name="Lee Y."/>
        </authorList>
    </citation>
    <scope>NUCLEOTIDE SEQUENCE [LARGE SCALE GENOMIC DNA]</scope>
    <source>
        <strain evidence="14 15">03SUJ4</strain>
    </source>
</reference>
<dbReference type="InterPro" id="IPR036034">
    <property type="entry name" value="PDZ_sf"/>
</dbReference>
<evidence type="ECO:0000256" key="10">
    <source>
        <dbReference type="SAM" id="Phobius"/>
    </source>
</evidence>
<name>A0ABW9KLC0_9BACT</name>
<dbReference type="Gene3D" id="1.10.287.130">
    <property type="match status" value="1"/>
</dbReference>
<feature type="domain" description="Histidine kinase" evidence="11">
    <location>
        <begin position="742"/>
        <end position="962"/>
    </location>
</feature>
<dbReference type="InterPro" id="IPR036097">
    <property type="entry name" value="HisK_dim/P_sf"/>
</dbReference>
<dbReference type="SUPFAM" id="SSF55874">
    <property type="entry name" value="ATPase domain of HSP90 chaperone/DNA topoisomerase II/histidine kinase"/>
    <property type="match status" value="1"/>
</dbReference>
<feature type="transmembrane region" description="Helical" evidence="10">
    <location>
        <begin position="9"/>
        <end position="30"/>
    </location>
</feature>
<evidence type="ECO:0000256" key="6">
    <source>
        <dbReference type="ARBA" id="ARBA00022777"/>
    </source>
</evidence>
<feature type="transmembrane region" description="Helical" evidence="10">
    <location>
        <begin position="180"/>
        <end position="202"/>
    </location>
</feature>
<dbReference type="GO" id="GO:0005524">
    <property type="term" value="F:ATP binding"/>
    <property type="evidence" value="ECO:0007669"/>
    <property type="project" value="UniProtKB-KW"/>
</dbReference>
<dbReference type="PROSITE" id="PS50112">
    <property type="entry name" value="PAS"/>
    <property type="match status" value="1"/>
</dbReference>
<dbReference type="PROSITE" id="PS50109">
    <property type="entry name" value="HIS_KIN"/>
    <property type="match status" value="1"/>
</dbReference>
<dbReference type="Gene3D" id="2.30.42.10">
    <property type="match status" value="1"/>
</dbReference>
<dbReference type="PANTHER" id="PTHR43065:SF42">
    <property type="entry name" value="TWO-COMPONENT SENSOR PPRA"/>
    <property type="match status" value="1"/>
</dbReference>
<dbReference type="SUPFAM" id="SSF47384">
    <property type="entry name" value="Homodimeric domain of signal transducing histidine kinase"/>
    <property type="match status" value="1"/>
</dbReference>
<dbReference type="PANTHER" id="PTHR43065">
    <property type="entry name" value="SENSOR HISTIDINE KINASE"/>
    <property type="match status" value="1"/>
</dbReference>
<dbReference type="InterPro" id="IPR003594">
    <property type="entry name" value="HATPase_dom"/>
</dbReference>
<dbReference type="SUPFAM" id="SSF55785">
    <property type="entry name" value="PYP-like sensor domain (PAS domain)"/>
    <property type="match status" value="1"/>
</dbReference>
<dbReference type="Gene3D" id="3.30.450.40">
    <property type="match status" value="1"/>
</dbReference>